<dbReference type="PROSITE" id="PS50850">
    <property type="entry name" value="MFS"/>
    <property type="match status" value="1"/>
</dbReference>
<evidence type="ECO:0000313" key="8">
    <source>
        <dbReference type="EMBL" id="MFD1314639.1"/>
    </source>
</evidence>
<dbReference type="InterPro" id="IPR011701">
    <property type="entry name" value="MFS"/>
</dbReference>
<dbReference type="InterPro" id="IPR004752">
    <property type="entry name" value="AmpG_permease/AT-1"/>
</dbReference>
<sequence>MFKRKTRSLFLGKTVYPPKRKLALSENALLRYFTFSSLYTAQGIPEGLTYFAIPAWLAMNGKSPAEIGSFVAAIGIPWSFKILVAPIMDRYTYLPMGRKRPWVIIGQLGLIITLLCTSLINNPLDNLPYLIVAGFFISFFGAFQDVAVDGMAIDILPIEEQARANGLMWGSKTIGISLSLLVSTWVINHYGLPYATALLAFSILIILLVPVFILENLGEKLTPWTKGQASLKTKKAQVRNLKQIFFNLKKVFFLPSSLILGAAVFIMSIGYGLMEALLPVFTIQEIGWTNARFSEVTAMANIVAGILGMFVAGALVDYFGKIKMLNLFLWLSITLILLLILGKQFWKSSYFVPAFILGYYILYTFQLIAIFSIAMELCWKRISATQFTLYMAISNLGRATGAGFLGEIKHFFTTWEFVISVYALAAVIMLFFISKVNTKTHLLSVGILEKQHQPLNN</sequence>
<evidence type="ECO:0000256" key="4">
    <source>
        <dbReference type="ARBA" id="ARBA00022989"/>
    </source>
</evidence>
<name>A0ABW3XYH4_9FLAO</name>
<keyword evidence="5 6" id="KW-0472">Membrane</keyword>
<feature type="transmembrane region" description="Helical" evidence="6">
    <location>
        <begin position="352"/>
        <end position="375"/>
    </location>
</feature>
<feature type="transmembrane region" description="Helical" evidence="6">
    <location>
        <begin position="169"/>
        <end position="188"/>
    </location>
</feature>
<feature type="transmembrane region" description="Helical" evidence="6">
    <location>
        <begin position="194"/>
        <end position="214"/>
    </location>
</feature>
<evidence type="ECO:0000256" key="1">
    <source>
        <dbReference type="ARBA" id="ARBA00004141"/>
    </source>
</evidence>
<dbReference type="SUPFAM" id="SSF103473">
    <property type="entry name" value="MFS general substrate transporter"/>
    <property type="match status" value="1"/>
</dbReference>
<dbReference type="RefSeq" id="WP_377176437.1">
    <property type="nucleotide sequence ID" value="NZ_JBHTMY010000002.1"/>
</dbReference>
<dbReference type="InterPro" id="IPR020846">
    <property type="entry name" value="MFS_dom"/>
</dbReference>
<evidence type="ECO:0000256" key="3">
    <source>
        <dbReference type="ARBA" id="ARBA00022692"/>
    </source>
</evidence>
<gene>
    <name evidence="8" type="ORF">ACFQ39_03345</name>
</gene>
<accession>A0ABW3XYH4</accession>
<feature type="transmembrane region" description="Helical" evidence="6">
    <location>
        <begin position="387"/>
        <end position="406"/>
    </location>
</feature>
<comment type="caution">
    <text evidence="8">The sequence shown here is derived from an EMBL/GenBank/DDBJ whole genome shotgun (WGS) entry which is preliminary data.</text>
</comment>
<evidence type="ECO:0000256" key="6">
    <source>
        <dbReference type="SAM" id="Phobius"/>
    </source>
</evidence>
<dbReference type="EMBL" id="JBHTMY010000002">
    <property type="protein sequence ID" value="MFD1314639.1"/>
    <property type="molecule type" value="Genomic_DNA"/>
</dbReference>
<feature type="transmembrane region" description="Helical" evidence="6">
    <location>
        <begin position="100"/>
        <end position="121"/>
    </location>
</feature>
<dbReference type="PANTHER" id="PTHR12778">
    <property type="entry name" value="SOLUTE CARRIER FAMILY 33 ACETYL-COA TRANSPORTER -RELATED"/>
    <property type="match status" value="1"/>
</dbReference>
<dbReference type="Gene3D" id="1.20.1250.20">
    <property type="entry name" value="MFS general substrate transporter like domains"/>
    <property type="match status" value="1"/>
</dbReference>
<keyword evidence="2" id="KW-0813">Transport</keyword>
<evidence type="ECO:0000256" key="5">
    <source>
        <dbReference type="ARBA" id="ARBA00023136"/>
    </source>
</evidence>
<dbReference type="Pfam" id="PF07690">
    <property type="entry name" value="MFS_1"/>
    <property type="match status" value="1"/>
</dbReference>
<evidence type="ECO:0000313" key="9">
    <source>
        <dbReference type="Proteomes" id="UP001597201"/>
    </source>
</evidence>
<reference evidence="9" key="1">
    <citation type="journal article" date="2019" name="Int. J. Syst. Evol. Microbiol.">
        <title>The Global Catalogue of Microorganisms (GCM) 10K type strain sequencing project: providing services to taxonomists for standard genome sequencing and annotation.</title>
        <authorList>
            <consortium name="The Broad Institute Genomics Platform"/>
            <consortium name="The Broad Institute Genome Sequencing Center for Infectious Disease"/>
            <person name="Wu L."/>
            <person name="Ma J."/>
        </authorList>
    </citation>
    <scope>NUCLEOTIDE SEQUENCE [LARGE SCALE GENOMIC DNA]</scope>
    <source>
        <strain evidence="9">CCUG 61485</strain>
    </source>
</reference>
<comment type="subcellular location">
    <subcellularLocation>
        <location evidence="1">Membrane</location>
        <topology evidence="1">Multi-pass membrane protein</topology>
    </subcellularLocation>
</comment>
<feature type="transmembrane region" description="Helical" evidence="6">
    <location>
        <begin position="412"/>
        <end position="433"/>
    </location>
</feature>
<keyword evidence="9" id="KW-1185">Reference proteome</keyword>
<feature type="transmembrane region" description="Helical" evidence="6">
    <location>
        <begin position="327"/>
        <end position="346"/>
    </location>
</feature>
<feature type="transmembrane region" description="Helical" evidence="6">
    <location>
        <begin position="67"/>
        <end position="88"/>
    </location>
</feature>
<dbReference type="InterPro" id="IPR036259">
    <property type="entry name" value="MFS_trans_sf"/>
</dbReference>
<protein>
    <submittedName>
        <fullName evidence="8">MFS transporter</fullName>
    </submittedName>
</protein>
<keyword evidence="4 6" id="KW-1133">Transmembrane helix</keyword>
<organism evidence="8 9">
    <name type="scientific">Namhaeicola litoreus</name>
    <dbReference type="NCBI Taxonomy" id="1052145"/>
    <lineage>
        <taxon>Bacteria</taxon>
        <taxon>Pseudomonadati</taxon>
        <taxon>Bacteroidota</taxon>
        <taxon>Flavobacteriia</taxon>
        <taxon>Flavobacteriales</taxon>
        <taxon>Flavobacteriaceae</taxon>
        <taxon>Namhaeicola</taxon>
    </lineage>
</organism>
<evidence type="ECO:0000256" key="2">
    <source>
        <dbReference type="ARBA" id="ARBA00022448"/>
    </source>
</evidence>
<evidence type="ECO:0000259" key="7">
    <source>
        <dbReference type="PROSITE" id="PS50850"/>
    </source>
</evidence>
<feature type="transmembrane region" description="Helical" evidence="6">
    <location>
        <begin position="298"/>
        <end position="320"/>
    </location>
</feature>
<dbReference type="PANTHER" id="PTHR12778:SF10">
    <property type="entry name" value="MAJOR FACILITATOR SUPERFAMILY DOMAIN-CONTAINING PROTEIN 3"/>
    <property type="match status" value="1"/>
</dbReference>
<dbReference type="Proteomes" id="UP001597201">
    <property type="component" value="Unassembled WGS sequence"/>
</dbReference>
<feature type="transmembrane region" description="Helical" evidence="6">
    <location>
        <begin position="251"/>
        <end position="274"/>
    </location>
</feature>
<feature type="transmembrane region" description="Helical" evidence="6">
    <location>
        <begin position="127"/>
        <end position="148"/>
    </location>
</feature>
<proteinExistence type="predicted"/>
<feature type="domain" description="Major facilitator superfamily (MFS) profile" evidence="7">
    <location>
        <begin position="256"/>
        <end position="457"/>
    </location>
</feature>
<keyword evidence="3 6" id="KW-0812">Transmembrane</keyword>